<dbReference type="EMBL" id="LT607410">
    <property type="protein sequence ID" value="SCF28354.1"/>
    <property type="molecule type" value="Genomic_DNA"/>
</dbReference>
<evidence type="ECO:0000313" key="2">
    <source>
        <dbReference type="Proteomes" id="UP000198228"/>
    </source>
</evidence>
<proteinExistence type="predicted"/>
<sequence length="64" mass="6803">MSGAIAPVDGAHAIAAYAGSLGFPEPFTTFAFLADLWEDNAAERAQLEQDMVREAEAMLRGMGD</sequence>
<dbReference type="Proteomes" id="UP000198228">
    <property type="component" value="Chromosome I"/>
</dbReference>
<protein>
    <submittedName>
        <fullName evidence="1">Uncharacterized protein</fullName>
    </submittedName>
</protein>
<organism evidence="1 2">
    <name type="scientific">Micromonospora purpureochromogenes</name>
    <dbReference type="NCBI Taxonomy" id="47872"/>
    <lineage>
        <taxon>Bacteria</taxon>
        <taxon>Bacillati</taxon>
        <taxon>Actinomycetota</taxon>
        <taxon>Actinomycetes</taxon>
        <taxon>Micromonosporales</taxon>
        <taxon>Micromonosporaceae</taxon>
        <taxon>Micromonospora</taxon>
    </lineage>
</organism>
<evidence type="ECO:0000313" key="1">
    <source>
        <dbReference type="EMBL" id="SCF28354.1"/>
    </source>
</evidence>
<dbReference type="RefSeq" id="WP_088962546.1">
    <property type="nucleotide sequence ID" value="NZ_LT607410.1"/>
</dbReference>
<dbReference type="AlphaFoldDB" id="A0A1C4Z642"/>
<reference evidence="1 2" key="1">
    <citation type="submission" date="2016-06" db="EMBL/GenBank/DDBJ databases">
        <authorList>
            <person name="Kjaerup R.B."/>
            <person name="Dalgaard T.S."/>
            <person name="Juul-Madsen H.R."/>
        </authorList>
    </citation>
    <scope>NUCLEOTIDE SEQUENCE [LARGE SCALE GENOMIC DNA]</scope>
    <source>
        <strain evidence="1 2">DSM 43821</strain>
    </source>
</reference>
<gene>
    <name evidence="1" type="ORF">GA0074696_4069</name>
</gene>
<name>A0A1C4Z642_9ACTN</name>
<accession>A0A1C4Z642</accession>